<dbReference type="InterPro" id="IPR039182">
    <property type="entry name" value="Pop1"/>
</dbReference>
<keyword evidence="3" id="KW-0539">Nucleus</keyword>
<feature type="compositionally biased region" description="Basic residues" evidence="4">
    <location>
        <begin position="167"/>
        <end position="177"/>
    </location>
</feature>
<evidence type="ECO:0000256" key="3">
    <source>
        <dbReference type="ARBA" id="ARBA00023242"/>
    </source>
</evidence>
<organism evidence="8 9">
    <name type="scientific">Daldinia eschscholtzii</name>
    <dbReference type="NCBI Taxonomy" id="292717"/>
    <lineage>
        <taxon>Eukaryota</taxon>
        <taxon>Fungi</taxon>
        <taxon>Dikarya</taxon>
        <taxon>Ascomycota</taxon>
        <taxon>Pezizomycotina</taxon>
        <taxon>Sordariomycetes</taxon>
        <taxon>Xylariomycetidae</taxon>
        <taxon>Xylariales</taxon>
        <taxon>Hypoxylaceae</taxon>
        <taxon>Daldinia</taxon>
    </lineage>
</organism>
<dbReference type="EMBL" id="JBANMG010000002">
    <property type="protein sequence ID" value="KAK6956412.1"/>
    <property type="molecule type" value="Genomic_DNA"/>
</dbReference>
<dbReference type="Pfam" id="PF08170">
    <property type="entry name" value="POPLD"/>
    <property type="match status" value="1"/>
</dbReference>
<evidence type="ECO:0000259" key="5">
    <source>
        <dbReference type="Pfam" id="PF06978"/>
    </source>
</evidence>
<feature type="domain" description="POPLD" evidence="6">
    <location>
        <begin position="571"/>
        <end position="676"/>
    </location>
</feature>
<accession>A0AAX6MW61</accession>
<dbReference type="AlphaFoldDB" id="A0AAX6MW61"/>
<dbReference type="GO" id="GO:0000172">
    <property type="term" value="C:ribonuclease MRP complex"/>
    <property type="evidence" value="ECO:0007669"/>
    <property type="project" value="InterPro"/>
</dbReference>
<feature type="domain" description="POP1 C-terminal" evidence="7">
    <location>
        <begin position="748"/>
        <end position="931"/>
    </location>
</feature>
<evidence type="ECO:0000256" key="4">
    <source>
        <dbReference type="SAM" id="MobiDB-lite"/>
    </source>
</evidence>
<evidence type="ECO:0000313" key="9">
    <source>
        <dbReference type="Proteomes" id="UP001369815"/>
    </source>
</evidence>
<dbReference type="InterPro" id="IPR009723">
    <property type="entry name" value="Pop1_N"/>
</dbReference>
<sequence>MPPKQVSKAKPTGGSDSKPASMNKSKSGPETSKNPAQSKSNKRKDPPQQDAAGSKNQGKGSEPRARDAKRAKIHEVRSIAAQKSHAALKDGELNVQSFVGSLSFEINALDESMRRTRTSQTSRAFQRVPFRMRRRAAAHNYKKVPRRLRKRAKREMAEDNTPTVSSKTRKPKTTRARLRAEMSRKLDLLSRRKKLRKLKSSGADDETISIRAARPKIRRNVLNEPIIAARRFRKRQLSKTWLPTHLWHAKRARMTPPTQPLWRFAIPLTPSQKVYRPTHRMQWEKGAMAWDMSYMSTIGLSGPQNSVQNVLKLLGLTQEALWNDKARRWRSGNMHWSGVLSRKSANGMHVIGPATIVWNPEKQVEDEEQRKQFRQLFIRVHPSAFLETFNELLRLAKMQNPRPYIEDLRFEIGSIDIIGPDSTEALLGVLRPYFQKADSKEPHALKFESLAGLKDPGALPLGCLFAFSIEDPRLRYPPRQVTLPKSSDQNAQLVLLEAISTLRKDDTTKPHQLFSRDMRFKASRLPSQRSLNRRRGNGAPGTVLEPTLVDPPIPIVLLASRHSMGSQSSGTWTVMLPYKCVLPVWYSLMHYPLSTGGNPWFGGLDEIRHVTFERGLPWFPGDLPGTDAGKAWELEERNARHKAWDRMPKGKRVNWESLDLGAGRKGEIGVGWNCDYELLFGLKKVDDKANDPGEMAIDKKDGAEEPQSTSQSGKQAKPTNPLESITQLSKSAFITSQTSTSELPPPNSLVTANIKMLARGVATTCARVYRLPNVKPTAVSTQAEVPATDPPHAKGEGKLPANIYNQWLAQKPVVNNRPKKIVTRPNLDLETRQQLLAQQLIGPPATFPPPAPNSESINGHPLCPDEEDLIGFITTGSFNLRDGIGDAIGSLSSTKALEELRRYKNEQDPASRLCVVRNAGQNVGWLARWELI</sequence>
<dbReference type="GO" id="GO:0001682">
    <property type="term" value="P:tRNA 5'-leader removal"/>
    <property type="evidence" value="ECO:0007669"/>
    <property type="project" value="InterPro"/>
</dbReference>
<keyword evidence="9" id="KW-1185">Reference proteome</keyword>
<dbReference type="PANTHER" id="PTHR22731">
    <property type="entry name" value="RIBONUCLEASES P/MRP PROTEIN SUBUNIT POP1"/>
    <property type="match status" value="1"/>
</dbReference>
<feature type="compositionally biased region" description="Basic and acidic residues" evidence="4">
    <location>
        <begin position="61"/>
        <end position="72"/>
    </location>
</feature>
<dbReference type="GO" id="GO:0005655">
    <property type="term" value="C:nucleolar ribonuclease P complex"/>
    <property type="evidence" value="ECO:0007669"/>
    <property type="project" value="InterPro"/>
</dbReference>
<evidence type="ECO:0000259" key="7">
    <source>
        <dbReference type="Pfam" id="PF22770"/>
    </source>
</evidence>
<keyword evidence="2" id="KW-0819">tRNA processing</keyword>
<proteinExistence type="predicted"/>
<dbReference type="InterPro" id="IPR055079">
    <property type="entry name" value="POP1_C"/>
</dbReference>
<evidence type="ECO:0000313" key="8">
    <source>
        <dbReference type="EMBL" id="KAK6956412.1"/>
    </source>
</evidence>
<feature type="domain" description="Pop1 N-terminal" evidence="5">
    <location>
        <begin position="98"/>
        <end position="302"/>
    </location>
</feature>
<feature type="region of interest" description="Disordered" evidence="4">
    <location>
        <begin position="145"/>
        <end position="178"/>
    </location>
</feature>
<name>A0AAX6MW61_9PEZI</name>
<feature type="compositionally biased region" description="Basic and acidic residues" evidence="4">
    <location>
        <begin position="690"/>
        <end position="703"/>
    </location>
</feature>
<reference evidence="8 9" key="1">
    <citation type="journal article" date="2024" name="Front Chem Biol">
        <title>Unveiling the potential of Daldinia eschscholtzii MFLUCC 19-0629 through bioactivity and bioinformatics studies for enhanced sustainable agriculture production.</title>
        <authorList>
            <person name="Brooks S."/>
            <person name="Weaver J.A."/>
            <person name="Klomchit A."/>
            <person name="Alharthi S.A."/>
            <person name="Onlamun T."/>
            <person name="Nurani R."/>
            <person name="Vong T.K."/>
            <person name="Alberti F."/>
            <person name="Greco C."/>
        </authorList>
    </citation>
    <scope>NUCLEOTIDE SEQUENCE [LARGE SCALE GENOMIC DNA]</scope>
    <source>
        <strain evidence="8">MFLUCC 19-0629</strain>
    </source>
</reference>
<evidence type="ECO:0000256" key="1">
    <source>
        <dbReference type="ARBA" id="ARBA00004123"/>
    </source>
</evidence>
<dbReference type="InterPro" id="IPR012590">
    <property type="entry name" value="POPLD_dom"/>
</dbReference>
<evidence type="ECO:0000256" key="2">
    <source>
        <dbReference type="ARBA" id="ARBA00022694"/>
    </source>
</evidence>
<protein>
    <submittedName>
        <fullName evidence="8">Uncharacterized protein</fullName>
    </submittedName>
</protein>
<feature type="compositionally biased region" description="Polar residues" evidence="4">
    <location>
        <begin position="14"/>
        <end position="39"/>
    </location>
</feature>
<evidence type="ECO:0000259" key="6">
    <source>
        <dbReference type="Pfam" id="PF08170"/>
    </source>
</evidence>
<comment type="caution">
    <text evidence="8">The sequence shown here is derived from an EMBL/GenBank/DDBJ whole genome shotgun (WGS) entry which is preliminary data.</text>
</comment>
<dbReference type="PANTHER" id="PTHR22731:SF3">
    <property type="entry name" value="RIBONUCLEASES P_MRP PROTEIN SUBUNIT POP1"/>
    <property type="match status" value="1"/>
</dbReference>
<feature type="compositionally biased region" description="Polar residues" evidence="4">
    <location>
        <begin position="706"/>
        <end position="721"/>
    </location>
</feature>
<dbReference type="Proteomes" id="UP001369815">
    <property type="component" value="Unassembled WGS sequence"/>
</dbReference>
<dbReference type="Pfam" id="PF06978">
    <property type="entry name" value="POP1_N"/>
    <property type="match status" value="1"/>
</dbReference>
<feature type="region of interest" description="Disordered" evidence="4">
    <location>
        <begin position="690"/>
        <end position="721"/>
    </location>
</feature>
<gene>
    <name evidence="8" type="ORF">Daesc_001689</name>
</gene>
<feature type="region of interest" description="Disordered" evidence="4">
    <location>
        <begin position="1"/>
        <end position="72"/>
    </location>
</feature>
<comment type="subcellular location">
    <subcellularLocation>
        <location evidence="1">Nucleus</location>
    </subcellularLocation>
</comment>
<dbReference type="Pfam" id="PF22770">
    <property type="entry name" value="POP1_C"/>
    <property type="match status" value="1"/>
</dbReference>